<comment type="cofactor">
    <cofactor evidence="1">
        <name>FMN</name>
        <dbReference type="ChEBI" id="CHEBI:58210"/>
    </cofactor>
</comment>
<evidence type="ECO:0000313" key="7">
    <source>
        <dbReference type="EMBL" id="MCZ4329331.1"/>
    </source>
</evidence>
<evidence type="ECO:0000313" key="8">
    <source>
        <dbReference type="Proteomes" id="UP001068379"/>
    </source>
</evidence>
<dbReference type="PANTHER" id="PTHR10578:SF107">
    <property type="entry name" value="2-HYDROXYACID OXIDASE 1"/>
    <property type="match status" value="1"/>
</dbReference>
<dbReference type="Pfam" id="PF01070">
    <property type="entry name" value="FMN_dh"/>
    <property type="match status" value="1"/>
</dbReference>
<protein>
    <submittedName>
        <fullName evidence="7">Alpha-hydroxy acid oxidase</fullName>
    </submittedName>
</protein>
<dbReference type="InterPro" id="IPR012133">
    <property type="entry name" value="Alpha-hydoxy_acid_DH_FMN"/>
</dbReference>
<dbReference type="InterPro" id="IPR013785">
    <property type="entry name" value="Aldolase_TIM"/>
</dbReference>
<dbReference type="SUPFAM" id="SSF51395">
    <property type="entry name" value="FMN-linked oxidoreductases"/>
    <property type="match status" value="1"/>
</dbReference>
<proteinExistence type="inferred from homology"/>
<dbReference type="PIRSF" id="PIRSF000138">
    <property type="entry name" value="Al-hdrx_acd_dh"/>
    <property type="match status" value="1"/>
</dbReference>
<dbReference type="InterPro" id="IPR000262">
    <property type="entry name" value="FMN-dep_DH"/>
</dbReference>
<sequence length="359" mass="37611">MNAPLCAQDYAERARARLDPAVWAWLESGGADERTARANLDAWPALRLRGRVLRPLAGAHTRIDLHGQRLAHPILIAPTAWHGLVHQDGETATALAAAATGTPYVLSAQSGTAIETLAALPEPPPLWFQLYAQVRREDTLALATRALRAGALALVLTVDAPVNGVRNAEQRSGFRLPDTIRSVHLDGLSPPAARPAPPGGGPLFDSGLLDAAPTWDDVAWLRDRLPAGTPLWLKGILDPEDACLALAHGIDGLIVSNHGGRCLDTLPSTCDALPAVVRAVAGRVPILADGGIRRGTDILKALALGARGVLIGRPVLHALAAGGAPALAHLIQVLRGELEVAMALTGRRTPADVDAGVLY</sequence>
<evidence type="ECO:0000259" key="6">
    <source>
        <dbReference type="PROSITE" id="PS51349"/>
    </source>
</evidence>
<keyword evidence="4" id="KW-0560">Oxidoreductase</keyword>
<evidence type="ECO:0000256" key="5">
    <source>
        <dbReference type="ARBA" id="ARBA00024042"/>
    </source>
</evidence>
<dbReference type="CDD" id="cd02809">
    <property type="entry name" value="alpha_hydroxyacid_oxid_FMN"/>
    <property type="match status" value="1"/>
</dbReference>
<dbReference type="InterPro" id="IPR037396">
    <property type="entry name" value="FMN_HAD"/>
</dbReference>
<dbReference type="PANTHER" id="PTHR10578">
    <property type="entry name" value="S -2-HYDROXY-ACID OXIDASE-RELATED"/>
    <property type="match status" value="1"/>
</dbReference>
<feature type="domain" description="FMN hydroxy acid dehydrogenase" evidence="6">
    <location>
        <begin position="1"/>
        <end position="359"/>
    </location>
</feature>
<keyword evidence="2" id="KW-0285">Flavoprotein</keyword>
<evidence type="ECO:0000256" key="2">
    <source>
        <dbReference type="ARBA" id="ARBA00022630"/>
    </source>
</evidence>
<reference evidence="7" key="1">
    <citation type="submission" date="2022-12" db="EMBL/GenBank/DDBJ databases">
        <title>Bacterial isolates from different developmental stages of Nematostella vectensis.</title>
        <authorList>
            <person name="Fraune S."/>
        </authorList>
    </citation>
    <scope>NUCLEOTIDE SEQUENCE</scope>
    <source>
        <strain evidence="7">G21619-S1</strain>
    </source>
</reference>
<organism evidence="7 8">
    <name type="scientific">Castellaniella denitrificans</name>
    <dbReference type="NCBI Taxonomy" id="56119"/>
    <lineage>
        <taxon>Bacteria</taxon>
        <taxon>Pseudomonadati</taxon>
        <taxon>Pseudomonadota</taxon>
        <taxon>Betaproteobacteria</taxon>
        <taxon>Burkholderiales</taxon>
        <taxon>Alcaligenaceae</taxon>
        <taxon>Castellaniella</taxon>
    </lineage>
</organism>
<evidence type="ECO:0000256" key="1">
    <source>
        <dbReference type="ARBA" id="ARBA00001917"/>
    </source>
</evidence>
<keyword evidence="3" id="KW-0288">FMN</keyword>
<keyword evidence="8" id="KW-1185">Reference proteome</keyword>
<dbReference type="EMBL" id="JAPWHE010000002">
    <property type="protein sequence ID" value="MCZ4329331.1"/>
    <property type="molecule type" value="Genomic_DNA"/>
</dbReference>
<dbReference type="Proteomes" id="UP001068379">
    <property type="component" value="Unassembled WGS sequence"/>
</dbReference>
<gene>
    <name evidence="7" type="ORF">O4H32_05090</name>
</gene>
<evidence type="ECO:0000256" key="3">
    <source>
        <dbReference type="ARBA" id="ARBA00022643"/>
    </source>
</evidence>
<evidence type="ECO:0000256" key="4">
    <source>
        <dbReference type="ARBA" id="ARBA00023002"/>
    </source>
</evidence>
<comment type="caution">
    <text evidence="7">The sequence shown here is derived from an EMBL/GenBank/DDBJ whole genome shotgun (WGS) entry which is preliminary data.</text>
</comment>
<dbReference type="PROSITE" id="PS51349">
    <property type="entry name" value="FMN_HYDROXY_ACID_DH_2"/>
    <property type="match status" value="1"/>
</dbReference>
<dbReference type="Gene3D" id="3.20.20.70">
    <property type="entry name" value="Aldolase class I"/>
    <property type="match status" value="1"/>
</dbReference>
<comment type="similarity">
    <text evidence="5">Belongs to the FMN-dependent alpha-hydroxy acid dehydrogenase family.</text>
</comment>
<name>A0ABT4M1Z0_9BURK</name>
<accession>A0ABT4M1Z0</accession>
<dbReference type="RefSeq" id="WP_269357296.1">
    <property type="nucleotide sequence ID" value="NZ_JAPWHE010000002.1"/>
</dbReference>